<keyword evidence="7" id="KW-0067">ATP-binding</keyword>
<sequence>MSYKQVKWLILTIPTITIGLWEYVRHEYLLPYISMDLGNWLSPIIVFLVSILLLTQLFKMMEMIQTELNEAKAHKAALEEREKIAREIHDGIAQSLFLLNAQVNKMEKAQVTDRTTFDKLKQNIFRTNTYVRQAIANLRHPADPASISWVQGLKNLIEELKRESGLDFKIGWDIPEMQLSVKDRIELLALIRESLLNIHKHAAATEVHIDGYIMENGWQCTVIDNGVGFDLGKNLGENRYGIQMMRDRAAMMGWKFNIERNGAHTIVTIQKNFP</sequence>
<evidence type="ECO:0000256" key="2">
    <source>
        <dbReference type="ARBA" id="ARBA00012438"/>
    </source>
</evidence>
<dbReference type="Pfam" id="PF07730">
    <property type="entry name" value="HisKA_3"/>
    <property type="match status" value="1"/>
</dbReference>
<dbReference type="InterPro" id="IPR050482">
    <property type="entry name" value="Sensor_HK_TwoCompSys"/>
</dbReference>
<accession>A0A3S8RWX0</accession>
<evidence type="ECO:0000313" key="13">
    <source>
        <dbReference type="Proteomes" id="UP000273145"/>
    </source>
</evidence>
<feature type="domain" description="Signal transduction histidine kinase subgroup 3 dimerisation and phosphoacceptor" evidence="11">
    <location>
        <begin position="80"/>
        <end position="140"/>
    </location>
</feature>
<evidence type="ECO:0000256" key="6">
    <source>
        <dbReference type="ARBA" id="ARBA00022777"/>
    </source>
</evidence>
<proteinExistence type="predicted"/>
<keyword evidence="10" id="KW-0812">Transmembrane</keyword>
<dbReference type="EC" id="2.7.13.3" evidence="2"/>
<dbReference type="Proteomes" id="UP000273145">
    <property type="component" value="Chromosome"/>
</dbReference>
<protein>
    <recommendedName>
        <fullName evidence="2">histidine kinase</fullName>
        <ecNumber evidence="2">2.7.13.3</ecNumber>
    </recommendedName>
</protein>
<evidence type="ECO:0000256" key="5">
    <source>
        <dbReference type="ARBA" id="ARBA00022741"/>
    </source>
</evidence>
<dbReference type="Gene3D" id="3.30.565.10">
    <property type="entry name" value="Histidine kinase-like ATPase, C-terminal domain"/>
    <property type="match status" value="1"/>
</dbReference>
<keyword evidence="4" id="KW-0808">Transferase</keyword>
<dbReference type="CDD" id="cd16917">
    <property type="entry name" value="HATPase_UhpB-NarQ-NarX-like"/>
    <property type="match status" value="1"/>
</dbReference>
<keyword evidence="13" id="KW-1185">Reference proteome</keyword>
<comment type="catalytic activity">
    <reaction evidence="1">
        <text>ATP + protein L-histidine = ADP + protein N-phospho-L-histidine.</text>
        <dbReference type="EC" id="2.7.13.3"/>
    </reaction>
</comment>
<evidence type="ECO:0000256" key="4">
    <source>
        <dbReference type="ARBA" id="ARBA00022679"/>
    </source>
</evidence>
<dbReference type="PANTHER" id="PTHR24421">
    <property type="entry name" value="NITRATE/NITRITE SENSOR PROTEIN NARX-RELATED"/>
    <property type="match status" value="1"/>
</dbReference>
<keyword evidence="9" id="KW-0175">Coiled coil</keyword>
<keyword evidence="6 12" id="KW-0418">Kinase</keyword>
<reference evidence="12 13" key="1">
    <citation type="submission" date="2018-11" db="EMBL/GenBank/DDBJ databases">
        <title>Genome sequencing of Paenibacillus lentus DSM25539(T).</title>
        <authorList>
            <person name="Kook J.-K."/>
            <person name="Park S.-N."/>
            <person name="Lim Y.K."/>
        </authorList>
    </citation>
    <scope>NUCLEOTIDE SEQUENCE [LARGE SCALE GENOMIC DNA]</scope>
    <source>
        <strain evidence="12 13">DSM 25539</strain>
    </source>
</reference>
<keyword evidence="10" id="KW-0472">Membrane</keyword>
<gene>
    <name evidence="12" type="ORF">EIM92_14860</name>
</gene>
<evidence type="ECO:0000256" key="9">
    <source>
        <dbReference type="SAM" id="Coils"/>
    </source>
</evidence>
<dbReference type="RefSeq" id="WP_125083312.1">
    <property type="nucleotide sequence ID" value="NZ_CP034248.1"/>
</dbReference>
<organism evidence="12 13">
    <name type="scientific">Paenibacillus lentus</name>
    <dbReference type="NCBI Taxonomy" id="1338368"/>
    <lineage>
        <taxon>Bacteria</taxon>
        <taxon>Bacillati</taxon>
        <taxon>Bacillota</taxon>
        <taxon>Bacilli</taxon>
        <taxon>Bacillales</taxon>
        <taxon>Paenibacillaceae</taxon>
        <taxon>Paenibacillus</taxon>
    </lineage>
</organism>
<dbReference type="InterPro" id="IPR011712">
    <property type="entry name" value="Sig_transdc_His_kin_sub3_dim/P"/>
</dbReference>
<evidence type="ECO:0000256" key="1">
    <source>
        <dbReference type="ARBA" id="ARBA00000085"/>
    </source>
</evidence>
<dbReference type="Gene3D" id="1.20.5.1930">
    <property type="match status" value="1"/>
</dbReference>
<keyword evidence="3" id="KW-0597">Phosphoprotein</keyword>
<evidence type="ECO:0000256" key="10">
    <source>
        <dbReference type="SAM" id="Phobius"/>
    </source>
</evidence>
<dbReference type="GO" id="GO:0046983">
    <property type="term" value="F:protein dimerization activity"/>
    <property type="evidence" value="ECO:0007669"/>
    <property type="project" value="InterPro"/>
</dbReference>
<dbReference type="EMBL" id="CP034248">
    <property type="protein sequence ID" value="AZK47280.1"/>
    <property type="molecule type" value="Genomic_DNA"/>
</dbReference>
<keyword evidence="8" id="KW-0902">Two-component regulatory system</keyword>
<evidence type="ECO:0000256" key="3">
    <source>
        <dbReference type="ARBA" id="ARBA00022553"/>
    </source>
</evidence>
<dbReference type="SUPFAM" id="SSF55874">
    <property type="entry name" value="ATPase domain of HSP90 chaperone/DNA topoisomerase II/histidine kinase"/>
    <property type="match status" value="1"/>
</dbReference>
<evidence type="ECO:0000313" key="12">
    <source>
        <dbReference type="EMBL" id="AZK47280.1"/>
    </source>
</evidence>
<keyword evidence="10" id="KW-1133">Transmembrane helix</keyword>
<feature type="transmembrane region" description="Helical" evidence="10">
    <location>
        <begin position="7"/>
        <end position="24"/>
    </location>
</feature>
<keyword evidence="5" id="KW-0547">Nucleotide-binding</keyword>
<evidence type="ECO:0000259" key="11">
    <source>
        <dbReference type="Pfam" id="PF07730"/>
    </source>
</evidence>
<evidence type="ECO:0000256" key="8">
    <source>
        <dbReference type="ARBA" id="ARBA00023012"/>
    </source>
</evidence>
<dbReference type="OrthoDB" id="773385at2"/>
<feature type="coiled-coil region" evidence="9">
    <location>
        <begin position="61"/>
        <end position="88"/>
    </location>
</feature>
<dbReference type="PANTHER" id="PTHR24421:SF10">
    <property type="entry name" value="NITRATE_NITRITE SENSOR PROTEIN NARQ"/>
    <property type="match status" value="1"/>
</dbReference>
<feature type="transmembrane region" description="Helical" evidence="10">
    <location>
        <begin position="40"/>
        <end position="58"/>
    </location>
</feature>
<dbReference type="InterPro" id="IPR036890">
    <property type="entry name" value="HATPase_C_sf"/>
</dbReference>
<name>A0A3S8RWX0_9BACL</name>
<evidence type="ECO:0000256" key="7">
    <source>
        <dbReference type="ARBA" id="ARBA00022840"/>
    </source>
</evidence>
<dbReference type="KEGG" id="plen:EIM92_14860"/>
<dbReference type="GO" id="GO:0000155">
    <property type="term" value="F:phosphorelay sensor kinase activity"/>
    <property type="evidence" value="ECO:0007669"/>
    <property type="project" value="InterPro"/>
</dbReference>
<dbReference type="AlphaFoldDB" id="A0A3S8RWX0"/>
<dbReference type="GO" id="GO:0005524">
    <property type="term" value="F:ATP binding"/>
    <property type="evidence" value="ECO:0007669"/>
    <property type="project" value="UniProtKB-KW"/>
</dbReference>
<dbReference type="GO" id="GO:0016020">
    <property type="term" value="C:membrane"/>
    <property type="evidence" value="ECO:0007669"/>
    <property type="project" value="InterPro"/>
</dbReference>